<reference evidence="14 15" key="1">
    <citation type="submission" date="2018-04" db="EMBL/GenBank/DDBJ databases">
        <title>Genomic Encyclopedia of Type Strains, Phase IV (KMG-IV): sequencing the most valuable type-strain genomes for metagenomic binning, comparative biology and taxonomic classification.</title>
        <authorList>
            <person name="Goeker M."/>
        </authorList>
    </citation>
    <scope>NUCLEOTIDE SEQUENCE [LARGE SCALE GENOMIC DNA]</scope>
    <source>
        <strain evidence="14 15">DSM 28795</strain>
    </source>
</reference>
<evidence type="ECO:0000256" key="9">
    <source>
        <dbReference type="ARBA" id="ARBA00022989"/>
    </source>
</evidence>
<dbReference type="InterPro" id="IPR010065">
    <property type="entry name" value="AA_ABC_transptr_permease_3TM"/>
</dbReference>
<evidence type="ECO:0000256" key="12">
    <source>
        <dbReference type="SAM" id="SignalP"/>
    </source>
</evidence>
<dbReference type="Gene3D" id="1.10.3720.10">
    <property type="entry name" value="MetI-like"/>
    <property type="match status" value="1"/>
</dbReference>
<evidence type="ECO:0000256" key="4">
    <source>
        <dbReference type="ARBA" id="ARBA00022448"/>
    </source>
</evidence>
<dbReference type="SUPFAM" id="SSF161098">
    <property type="entry name" value="MetI-like"/>
    <property type="match status" value="1"/>
</dbReference>
<dbReference type="InterPro" id="IPR043429">
    <property type="entry name" value="ArtM/GltK/GlnP/TcyL/YhdX-like"/>
</dbReference>
<comment type="subcellular location">
    <subcellularLocation>
        <location evidence="1 11">Cell membrane</location>
        <topology evidence="1 11">Multi-pass membrane protein</topology>
    </subcellularLocation>
</comment>
<evidence type="ECO:0000256" key="3">
    <source>
        <dbReference type="ARBA" id="ARBA00010333"/>
    </source>
</evidence>
<keyword evidence="7 12" id="KW-0732">Signal</keyword>
<evidence type="ECO:0000256" key="2">
    <source>
        <dbReference type="ARBA" id="ARBA00010072"/>
    </source>
</evidence>
<evidence type="ECO:0000256" key="5">
    <source>
        <dbReference type="ARBA" id="ARBA00022475"/>
    </source>
</evidence>
<dbReference type="PANTHER" id="PTHR30614:SF20">
    <property type="entry name" value="GLUTAMINE TRANSPORT SYSTEM PERMEASE PROTEIN GLNP"/>
    <property type="match status" value="1"/>
</dbReference>
<dbReference type="FunFam" id="1.10.3720.10:FF:000033">
    <property type="entry name" value="Polar amino acid ABC transporter permease"/>
    <property type="match status" value="1"/>
</dbReference>
<evidence type="ECO:0000259" key="13">
    <source>
        <dbReference type="PROSITE" id="PS50928"/>
    </source>
</evidence>
<dbReference type="Pfam" id="PF00528">
    <property type="entry name" value="BPD_transp_1"/>
    <property type="match status" value="1"/>
</dbReference>
<sequence length="488" mass="53577">MQGWQQCLKKILAVMVAGVMLGVFTSTSASADDDSLQKIKDQGVLRVALSPDYPPFEFQVNHGQGEEDVGLDIDIIKKIAKDLGVKLEIENMSFSSVLVAVETGKADIAIGGINPTPERKQSVDFSNIYYNGGQAFLVTKAKYKQLKSAKQLNGHTIGTQTGTLQYNLAKQRYTKSKLVGMDKGSDLVLALKTNKIEAMGVEKPVAEAYIQNDPDLVMFQSDYDLSSDETGTAIAAPKGSTSLVAAMNQSIDQIKKEHLISKYMKDAAKDMKTNTVDTSMLHYWNYFFKGFQYTLLISILAVMGGVILGVVLALMKMSHFKILSWPAISYIEIVRGTPMMVQVLLVYFGLGVVVNLPALTAGIIAVTLNSAAYISEIIRGGILSVDKGQREASQSLGLSHKDAMRFVILPQAFKNIWPALGNEFIAIIKESSIVSIIGVTDLVYELNVVRADTYRGVAPIIVVMVVYFLMTFALTRGLNYLERKMKYE</sequence>
<dbReference type="GO" id="GO:0043190">
    <property type="term" value="C:ATP-binding cassette (ABC) transporter complex"/>
    <property type="evidence" value="ECO:0007669"/>
    <property type="project" value="InterPro"/>
</dbReference>
<dbReference type="PANTHER" id="PTHR30614">
    <property type="entry name" value="MEMBRANE COMPONENT OF AMINO ACID ABC TRANSPORTER"/>
    <property type="match status" value="1"/>
</dbReference>
<keyword evidence="9 11" id="KW-1133">Transmembrane helix</keyword>
<dbReference type="Gene3D" id="3.40.190.10">
    <property type="entry name" value="Periplasmic binding protein-like II"/>
    <property type="match status" value="2"/>
</dbReference>
<dbReference type="InterPro" id="IPR035906">
    <property type="entry name" value="MetI-like_sf"/>
</dbReference>
<comment type="similarity">
    <text evidence="3">Belongs to the bacterial solute-binding protein 3 family.</text>
</comment>
<keyword evidence="15" id="KW-1185">Reference proteome</keyword>
<evidence type="ECO:0000256" key="8">
    <source>
        <dbReference type="ARBA" id="ARBA00022970"/>
    </source>
</evidence>
<keyword evidence="6 11" id="KW-0812">Transmembrane</keyword>
<evidence type="ECO:0000256" key="10">
    <source>
        <dbReference type="ARBA" id="ARBA00023136"/>
    </source>
</evidence>
<feature type="transmembrane region" description="Helical" evidence="11">
    <location>
        <begin position="456"/>
        <end position="475"/>
    </location>
</feature>
<dbReference type="CDD" id="cd06261">
    <property type="entry name" value="TM_PBP2"/>
    <property type="match status" value="1"/>
</dbReference>
<dbReference type="SMART" id="SM00062">
    <property type="entry name" value="PBPb"/>
    <property type="match status" value="1"/>
</dbReference>
<keyword evidence="10 11" id="KW-0472">Membrane</keyword>
<dbReference type="EMBL" id="QEKT01000001">
    <property type="protein sequence ID" value="PVY86383.1"/>
    <property type="molecule type" value="Genomic_DNA"/>
</dbReference>
<name>A0A2U1DFB9_9LACO</name>
<comment type="similarity">
    <text evidence="2">Belongs to the binding-protein-dependent transport system permease family. HisMQ subfamily.</text>
</comment>
<dbReference type="RefSeq" id="WP_089937721.1">
    <property type="nucleotide sequence ID" value="NZ_CAKOEX010000001.1"/>
</dbReference>
<feature type="chain" id="PRO_5015570686" evidence="12">
    <location>
        <begin position="32"/>
        <end position="488"/>
    </location>
</feature>
<evidence type="ECO:0000313" key="15">
    <source>
        <dbReference type="Proteomes" id="UP000245433"/>
    </source>
</evidence>
<feature type="transmembrane region" description="Helical" evidence="11">
    <location>
        <begin position="293"/>
        <end position="315"/>
    </location>
</feature>
<evidence type="ECO:0000256" key="7">
    <source>
        <dbReference type="ARBA" id="ARBA00022729"/>
    </source>
</evidence>
<feature type="transmembrane region" description="Helical" evidence="11">
    <location>
        <begin position="344"/>
        <end position="366"/>
    </location>
</feature>
<keyword evidence="4 11" id="KW-0813">Transport</keyword>
<dbReference type="Pfam" id="PF00497">
    <property type="entry name" value="SBP_bac_3"/>
    <property type="match status" value="1"/>
</dbReference>
<gene>
    <name evidence="14" type="ORF">C7384_101299</name>
</gene>
<dbReference type="Proteomes" id="UP000245433">
    <property type="component" value="Unassembled WGS sequence"/>
</dbReference>
<protein>
    <submittedName>
        <fullName evidence="14">Polar amino acid transport system substrate-binding protein</fullName>
    </submittedName>
</protein>
<proteinExistence type="inferred from homology"/>
<keyword evidence="8" id="KW-0029">Amino-acid transport</keyword>
<keyword evidence="5" id="KW-1003">Cell membrane</keyword>
<comment type="caution">
    <text evidence="14">The sequence shown here is derived from an EMBL/GenBank/DDBJ whole genome shotgun (WGS) entry which is preliminary data.</text>
</comment>
<dbReference type="GO" id="GO:0022857">
    <property type="term" value="F:transmembrane transporter activity"/>
    <property type="evidence" value="ECO:0007669"/>
    <property type="project" value="InterPro"/>
</dbReference>
<dbReference type="SUPFAM" id="SSF53850">
    <property type="entry name" value="Periplasmic binding protein-like II"/>
    <property type="match status" value="1"/>
</dbReference>
<dbReference type="NCBIfam" id="TIGR01726">
    <property type="entry name" value="HEQRo_perm_3TM"/>
    <property type="match status" value="1"/>
</dbReference>
<dbReference type="AlphaFoldDB" id="A0A2U1DFB9"/>
<evidence type="ECO:0000256" key="1">
    <source>
        <dbReference type="ARBA" id="ARBA00004651"/>
    </source>
</evidence>
<dbReference type="InterPro" id="IPR000515">
    <property type="entry name" value="MetI-like"/>
</dbReference>
<dbReference type="GO" id="GO:0006865">
    <property type="term" value="P:amino acid transport"/>
    <property type="evidence" value="ECO:0007669"/>
    <property type="project" value="UniProtKB-KW"/>
</dbReference>
<evidence type="ECO:0000256" key="6">
    <source>
        <dbReference type="ARBA" id="ARBA00022692"/>
    </source>
</evidence>
<dbReference type="PROSITE" id="PS01039">
    <property type="entry name" value="SBP_BACTERIAL_3"/>
    <property type="match status" value="1"/>
</dbReference>
<evidence type="ECO:0000313" key="14">
    <source>
        <dbReference type="EMBL" id="PVY86383.1"/>
    </source>
</evidence>
<accession>A0A2U1DFB9</accession>
<dbReference type="OrthoDB" id="9811552at2"/>
<dbReference type="PROSITE" id="PS50928">
    <property type="entry name" value="ABC_TM1"/>
    <property type="match status" value="1"/>
</dbReference>
<evidence type="ECO:0000256" key="11">
    <source>
        <dbReference type="RuleBase" id="RU363032"/>
    </source>
</evidence>
<dbReference type="InterPro" id="IPR001638">
    <property type="entry name" value="Solute-binding_3/MltF_N"/>
</dbReference>
<dbReference type="InterPro" id="IPR018313">
    <property type="entry name" value="SBP_3_CS"/>
</dbReference>
<organism evidence="14 15">
    <name type="scientific">Convivina intestini</name>
    <dbReference type="NCBI Taxonomy" id="1505726"/>
    <lineage>
        <taxon>Bacteria</taxon>
        <taxon>Bacillati</taxon>
        <taxon>Bacillota</taxon>
        <taxon>Bacilli</taxon>
        <taxon>Lactobacillales</taxon>
        <taxon>Lactobacillaceae</taxon>
        <taxon>Convivina</taxon>
    </lineage>
</organism>
<feature type="signal peptide" evidence="12">
    <location>
        <begin position="1"/>
        <end position="31"/>
    </location>
</feature>
<feature type="domain" description="ABC transmembrane type-1" evidence="13">
    <location>
        <begin position="291"/>
        <end position="475"/>
    </location>
</feature>